<reference evidence="2 3" key="1">
    <citation type="journal article" date="2010" name="Nature">
        <title>The Ectocarpus genome and the independent evolution of multicellularity in brown algae.</title>
        <authorList>
            <person name="Cock J.M."/>
            <person name="Sterck L."/>
            <person name="Rouze P."/>
            <person name="Scornet D."/>
            <person name="Allen A.E."/>
            <person name="Amoutzias G."/>
            <person name="Anthouard V."/>
            <person name="Artiguenave F."/>
            <person name="Aury J.M."/>
            <person name="Badger J.H."/>
            <person name="Beszteri B."/>
            <person name="Billiau K."/>
            <person name="Bonnet E."/>
            <person name="Bothwell J.H."/>
            <person name="Bowler C."/>
            <person name="Boyen C."/>
            <person name="Brownlee C."/>
            <person name="Carrano C.J."/>
            <person name="Charrier B."/>
            <person name="Cho G.Y."/>
            <person name="Coelho S.M."/>
            <person name="Collen J."/>
            <person name="Corre E."/>
            <person name="Da Silva C."/>
            <person name="Delage L."/>
            <person name="Delaroque N."/>
            <person name="Dittami S.M."/>
            <person name="Doulbeau S."/>
            <person name="Elias M."/>
            <person name="Farnham G."/>
            <person name="Gachon C.M."/>
            <person name="Gschloessl B."/>
            <person name="Heesch S."/>
            <person name="Jabbari K."/>
            <person name="Jubin C."/>
            <person name="Kawai H."/>
            <person name="Kimura K."/>
            <person name="Kloareg B."/>
            <person name="Kupper F.C."/>
            <person name="Lang D."/>
            <person name="Le Bail A."/>
            <person name="Leblanc C."/>
            <person name="Lerouge P."/>
            <person name="Lohr M."/>
            <person name="Lopez P.J."/>
            <person name="Martens C."/>
            <person name="Maumus F."/>
            <person name="Michel G."/>
            <person name="Miranda-Saavedra D."/>
            <person name="Morales J."/>
            <person name="Moreau H."/>
            <person name="Motomura T."/>
            <person name="Nagasato C."/>
            <person name="Napoli C.A."/>
            <person name="Nelson D.R."/>
            <person name="Nyvall-Collen P."/>
            <person name="Peters A.F."/>
            <person name="Pommier C."/>
            <person name="Potin P."/>
            <person name="Poulain J."/>
            <person name="Quesneville H."/>
            <person name="Read B."/>
            <person name="Rensing S.A."/>
            <person name="Ritter A."/>
            <person name="Rousvoal S."/>
            <person name="Samanta M."/>
            <person name="Samson G."/>
            <person name="Schroeder D.C."/>
            <person name="Segurens B."/>
            <person name="Strittmatter M."/>
            <person name="Tonon T."/>
            <person name="Tregear J.W."/>
            <person name="Valentin K."/>
            <person name="von Dassow P."/>
            <person name="Yamagishi T."/>
            <person name="Van de Peer Y."/>
            <person name="Wincker P."/>
        </authorList>
    </citation>
    <scope>NUCLEOTIDE SEQUENCE [LARGE SCALE GENOMIC DNA]</scope>
    <source>
        <strain evidence="3">Ec32 / CCAP1310/4</strain>
    </source>
</reference>
<feature type="region of interest" description="Disordered" evidence="1">
    <location>
        <begin position="1"/>
        <end position="204"/>
    </location>
</feature>
<feature type="compositionally biased region" description="Gly residues" evidence="1">
    <location>
        <begin position="68"/>
        <end position="94"/>
    </location>
</feature>
<gene>
    <name evidence="2" type="ORF">Esi_0191_0010</name>
</gene>
<proteinExistence type="predicted"/>
<evidence type="ECO:0000313" key="2">
    <source>
        <dbReference type="EMBL" id="CBN80247.1"/>
    </source>
</evidence>
<dbReference type="Proteomes" id="UP000002630">
    <property type="component" value="Unassembled WGS sequence"/>
</dbReference>
<dbReference type="EMBL" id="FN649760">
    <property type="protein sequence ID" value="CBN80247.1"/>
    <property type="molecule type" value="Genomic_DNA"/>
</dbReference>
<feature type="compositionally biased region" description="Low complexity" evidence="1">
    <location>
        <begin position="95"/>
        <end position="110"/>
    </location>
</feature>
<keyword evidence="3" id="KW-1185">Reference proteome</keyword>
<protein>
    <submittedName>
        <fullName evidence="2">Uncharacterized protein</fullName>
    </submittedName>
</protein>
<evidence type="ECO:0000313" key="3">
    <source>
        <dbReference type="Proteomes" id="UP000002630"/>
    </source>
</evidence>
<name>D8LHD0_ECTSI</name>
<accession>D8LHD0</accession>
<dbReference type="AlphaFoldDB" id="D8LHD0"/>
<evidence type="ECO:0000256" key="1">
    <source>
        <dbReference type="SAM" id="MobiDB-lite"/>
    </source>
</evidence>
<sequence>MMNTSDSRAIGQRSRSGCGPSIGTRVASAPPSSPALHDASTTQRHQLHRKRGGMGGGAPEDLSSTAAGGTGVSLGRQGGDGGNKSSSSGGGDGPGVTTRTTTTTLPDDPGLQYRSPAVSTNGVLRPTPQEHFVVDGRGGGNSSSSSGATRIRGCRSASSAMAGMTSSSQQGEDGNGGGHRLGSVLLDTPGHSLQQGSGGGGGGVDGGMGLMGNSSGDEKLTTEDQYVMASLKRSIVELSDTCHRLLSFKMLNHDAFVRVMGTGSALPSCRSSGDM</sequence>
<dbReference type="InParanoid" id="D8LHD0"/>
<organism evidence="2 3">
    <name type="scientific">Ectocarpus siliculosus</name>
    <name type="common">Brown alga</name>
    <name type="synonym">Conferva siliculosa</name>
    <dbReference type="NCBI Taxonomy" id="2880"/>
    <lineage>
        <taxon>Eukaryota</taxon>
        <taxon>Sar</taxon>
        <taxon>Stramenopiles</taxon>
        <taxon>Ochrophyta</taxon>
        <taxon>PX clade</taxon>
        <taxon>Phaeophyceae</taxon>
        <taxon>Ectocarpales</taxon>
        <taxon>Ectocarpaceae</taxon>
        <taxon>Ectocarpus</taxon>
    </lineage>
</organism>
<dbReference type="OrthoDB" id="10630715at2759"/>
<feature type="compositionally biased region" description="Low complexity" evidence="1">
    <location>
        <begin position="156"/>
        <end position="168"/>
    </location>
</feature>